<evidence type="ECO:0000259" key="6">
    <source>
        <dbReference type="SMART" id="SM00701"/>
    </source>
</evidence>
<dbReference type="GO" id="GO:0008270">
    <property type="term" value="F:zinc ion binding"/>
    <property type="evidence" value="ECO:0007669"/>
    <property type="project" value="InterPro"/>
</dbReference>
<organism evidence="7 8">
    <name type="scientific">Pseudolycoriella hygida</name>
    <dbReference type="NCBI Taxonomy" id="35572"/>
    <lineage>
        <taxon>Eukaryota</taxon>
        <taxon>Metazoa</taxon>
        <taxon>Ecdysozoa</taxon>
        <taxon>Arthropoda</taxon>
        <taxon>Hexapoda</taxon>
        <taxon>Insecta</taxon>
        <taxon>Pterygota</taxon>
        <taxon>Neoptera</taxon>
        <taxon>Endopterygota</taxon>
        <taxon>Diptera</taxon>
        <taxon>Nematocera</taxon>
        <taxon>Sciaroidea</taxon>
        <taxon>Sciaridae</taxon>
        <taxon>Pseudolycoriella</taxon>
    </lineage>
</organism>
<reference evidence="7" key="1">
    <citation type="submission" date="2022-07" db="EMBL/GenBank/DDBJ databases">
        <authorList>
            <person name="Trinca V."/>
            <person name="Uliana J.V.C."/>
            <person name="Torres T.T."/>
            <person name="Ward R.J."/>
            <person name="Monesi N."/>
        </authorList>
    </citation>
    <scope>NUCLEOTIDE SEQUENCE</scope>
    <source>
        <strain evidence="7">HSMRA1968</strain>
        <tissue evidence="7">Whole embryos</tissue>
    </source>
</reference>
<dbReference type="InterPro" id="IPR002502">
    <property type="entry name" value="Amidase_domain"/>
</dbReference>
<dbReference type="GO" id="GO:0009253">
    <property type="term" value="P:peptidoglycan catabolic process"/>
    <property type="evidence" value="ECO:0007669"/>
    <property type="project" value="InterPro"/>
</dbReference>
<dbReference type="EMBL" id="WJQU01000002">
    <property type="protein sequence ID" value="KAJ6640683.1"/>
    <property type="molecule type" value="Genomic_DNA"/>
</dbReference>
<dbReference type="FunFam" id="3.40.80.10:FF:000001">
    <property type="entry name" value="Peptidoglycan recognition protein 1"/>
    <property type="match status" value="1"/>
</dbReference>
<name>A0A9Q0MZ14_9DIPT</name>
<evidence type="ECO:0000256" key="2">
    <source>
        <dbReference type="ARBA" id="ARBA00022588"/>
    </source>
</evidence>
<evidence type="ECO:0000313" key="8">
    <source>
        <dbReference type="Proteomes" id="UP001151699"/>
    </source>
</evidence>
<sequence>MDRKNENVESTPGEKDDKIVIIVPVVIKHIFAENYSRSHGSQKDKRFDSHGGTVKRNKEVTLWKDNFFRRRHLIIVTVMVAILIIITATLCGFYVNSPQRVVPIEFNETDETDEPIESDDYELISREEYDAIPRRGVLEPLDLPVKYVIIAHTDGNNCTNIYQCKEIARLIQKYHMDVLGWDDIGLNFMVGGDGRVYEGCGYEEGAHTLRYNFDSVCISLMGNFDAYEPTKQQLQTVQNFIKDGVKRSVIQRDYVLYAHGQLTGGASPGQHVYNKIVNWLHWSAEVIPKE</sequence>
<evidence type="ECO:0000259" key="5">
    <source>
        <dbReference type="SMART" id="SM00644"/>
    </source>
</evidence>
<keyword evidence="4" id="KW-0812">Transmembrane</keyword>
<feature type="domain" description="Peptidoglycan recognition protein family" evidence="6">
    <location>
        <begin position="121"/>
        <end position="263"/>
    </location>
</feature>
<dbReference type="PANTHER" id="PTHR11022:SF41">
    <property type="entry name" value="PEPTIDOGLYCAN-RECOGNITION PROTEIN LC-RELATED"/>
    <property type="match status" value="1"/>
</dbReference>
<dbReference type="SMART" id="SM00644">
    <property type="entry name" value="Ami_2"/>
    <property type="match status" value="1"/>
</dbReference>
<dbReference type="GO" id="GO:0045087">
    <property type="term" value="P:innate immune response"/>
    <property type="evidence" value="ECO:0007669"/>
    <property type="project" value="UniProtKB-KW"/>
</dbReference>
<dbReference type="InterPro" id="IPR036505">
    <property type="entry name" value="Amidase/PGRP_sf"/>
</dbReference>
<keyword evidence="2" id="KW-0399">Innate immunity</keyword>
<accession>A0A9Q0MZ14</accession>
<protein>
    <submittedName>
        <fullName evidence="7">Peptidoglycan recognition protein 1</fullName>
    </submittedName>
</protein>
<evidence type="ECO:0000313" key="7">
    <source>
        <dbReference type="EMBL" id="KAJ6640683.1"/>
    </source>
</evidence>
<proteinExistence type="inferred from homology"/>
<evidence type="ECO:0000256" key="1">
    <source>
        <dbReference type="ARBA" id="ARBA00007553"/>
    </source>
</evidence>
<dbReference type="SUPFAM" id="SSF55846">
    <property type="entry name" value="N-acetylmuramoyl-L-alanine amidase-like"/>
    <property type="match status" value="1"/>
</dbReference>
<dbReference type="SMART" id="SM00701">
    <property type="entry name" value="PGRP"/>
    <property type="match status" value="1"/>
</dbReference>
<dbReference type="InterPro" id="IPR006619">
    <property type="entry name" value="PGRP_domain_met/bac"/>
</dbReference>
<gene>
    <name evidence="7" type="primary">PGLYRP1</name>
    <name evidence="7" type="ORF">Bhyg_05614</name>
</gene>
<comment type="caution">
    <text evidence="7">The sequence shown here is derived from an EMBL/GenBank/DDBJ whole genome shotgun (WGS) entry which is preliminary data.</text>
</comment>
<dbReference type="PANTHER" id="PTHR11022">
    <property type="entry name" value="PEPTIDOGLYCAN RECOGNITION PROTEIN"/>
    <property type="match status" value="1"/>
</dbReference>
<keyword evidence="4" id="KW-1133">Transmembrane helix</keyword>
<keyword evidence="8" id="KW-1185">Reference proteome</keyword>
<dbReference type="Proteomes" id="UP001151699">
    <property type="component" value="Chromosome B"/>
</dbReference>
<dbReference type="InterPro" id="IPR015510">
    <property type="entry name" value="PGRP"/>
</dbReference>
<feature type="domain" description="N-acetylmuramoyl-L-alanine amidase" evidence="5">
    <location>
        <begin position="133"/>
        <end position="269"/>
    </location>
</feature>
<evidence type="ECO:0000256" key="3">
    <source>
        <dbReference type="ARBA" id="ARBA00022859"/>
    </source>
</evidence>
<dbReference type="Pfam" id="PF01510">
    <property type="entry name" value="Amidase_2"/>
    <property type="match status" value="1"/>
</dbReference>
<dbReference type="Gene3D" id="3.40.80.10">
    <property type="entry name" value="Peptidoglycan recognition protein-like"/>
    <property type="match status" value="1"/>
</dbReference>
<comment type="similarity">
    <text evidence="1">Belongs to the N-acetylmuramoyl-L-alanine amidase 2 family.</text>
</comment>
<dbReference type="CDD" id="cd06583">
    <property type="entry name" value="PGRP"/>
    <property type="match status" value="1"/>
</dbReference>
<dbReference type="OrthoDB" id="10001926at2759"/>
<keyword evidence="3" id="KW-0391">Immunity</keyword>
<dbReference type="GO" id="GO:0008745">
    <property type="term" value="F:N-acetylmuramoyl-L-alanine amidase activity"/>
    <property type="evidence" value="ECO:0007669"/>
    <property type="project" value="InterPro"/>
</dbReference>
<feature type="transmembrane region" description="Helical" evidence="4">
    <location>
        <begin position="73"/>
        <end position="95"/>
    </location>
</feature>
<dbReference type="AlphaFoldDB" id="A0A9Q0MZ14"/>
<keyword evidence="4" id="KW-0472">Membrane</keyword>
<evidence type="ECO:0000256" key="4">
    <source>
        <dbReference type="SAM" id="Phobius"/>
    </source>
</evidence>